<evidence type="ECO:0000256" key="1">
    <source>
        <dbReference type="ARBA" id="ARBA00023242"/>
    </source>
</evidence>
<dbReference type="InterPro" id="IPR036864">
    <property type="entry name" value="Zn2-C6_fun-type_DNA-bd_sf"/>
</dbReference>
<evidence type="ECO:0000313" key="4">
    <source>
        <dbReference type="Proteomes" id="UP000803884"/>
    </source>
</evidence>
<dbReference type="InterPro" id="IPR001138">
    <property type="entry name" value="Zn2Cys6_DnaBD"/>
</dbReference>
<dbReference type="PANTHER" id="PTHR38791:SF13">
    <property type="entry name" value="ZN(2)-C6 FUNGAL-TYPE DOMAIN-CONTAINING PROTEIN"/>
    <property type="match status" value="1"/>
</dbReference>
<dbReference type="CDD" id="cd00067">
    <property type="entry name" value="GAL4"/>
    <property type="match status" value="1"/>
</dbReference>
<dbReference type="Gene3D" id="4.10.240.10">
    <property type="entry name" value="Zn(2)-C6 fungal-type DNA-binding domain"/>
    <property type="match status" value="1"/>
</dbReference>
<sequence length="501" mass="56208">MVFPARGCRTCVQRRIKCDSLQPICSKCQKSNRECVWNPNDFAGFHFKSENAFAQGKARRPRGSQANKPISLGVTKQSPQVAITVPVAEHALQYWASSYLSRAEDLIEAAHEWQAHVIPYWTTAKPGSCLHLAVSTLSQATFSRAQNIPHALAKADKSYLQCLARTQQAVCGQANETMDALLLTTIMMGYFENIRYSVDASKTAVRQDDAVGSRFTNVFCHYEGAVGLMKVRRERADKSNLTLDRVVRRQIVRASILRGQTVPDWLQHGEQFGETGPALQIDSFMVRTAAFRSRTLAFFSKDTSALPTSVPDLEHLAHTGKELENDLVDWMHSVPEEWEAGRSATLDNTPEEFGDLMTYHEASNSYASHGHASIWLRQRALRLIINSIFIKFVAMRMQSSTDHEHLIWKRNRMRANLESISAEMCRDVPFFFNAGKQDVNGESVIPPKLAGLLAWPLAVAVSTENVPEPQRQWLQQRLRTVAKSLGDSVLGAVADRGEFKF</sequence>
<dbReference type="EMBL" id="JAAQHG020000004">
    <property type="protein sequence ID" value="KAL1589529.1"/>
    <property type="molecule type" value="Genomic_DNA"/>
</dbReference>
<keyword evidence="1" id="KW-0539">Nucleus</keyword>
<proteinExistence type="predicted"/>
<comment type="caution">
    <text evidence="3">The sequence shown here is derived from an EMBL/GenBank/DDBJ whole genome shotgun (WGS) entry which is preliminary data.</text>
</comment>
<organism evidence="3 4">
    <name type="scientific">Cladosporium halotolerans</name>
    <dbReference type="NCBI Taxonomy" id="1052096"/>
    <lineage>
        <taxon>Eukaryota</taxon>
        <taxon>Fungi</taxon>
        <taxon>Dikarya</taxon>
        <taxon>Ascomycota</taxon>
        <taxon>Pezizomycotina</taxon>
        <taxon>Dothideomycetes</taxon>
        <taxon>Dothideomycetidae</taxon>
        <taxon>Cladosporiales</taxon>
        <taxon>Cladosporiaceae</taxon>
        <taxon>Cladosporium</taxon>
    </lineage>
</organism>
<dbReference type="SUPFAM" id="SSF57701">
    <property type="entry name" value="Zn2/Cys6 DNA-binding domain"/>
    <property type="match status" value="1"/>
</dbReference>
<reference evidence="3 4" key="1">
    <citation type="journal article" date="2020" name="Microbiol. Resour. Announc.">
        <title>Draft Genome Sequence of a Cladosporium Species Isolated from the Mesophotic Ascidian Didemnum maculosum.</title>
        <authorList>
            <person name="Gioti A."/>
            <person name="Siaperas R."/>
            <person name="Nikolaivits E."/>
            <person name="Le Goff G."/>
            <person name="Ouazzani J."/>
            <person name="Kotoulas G."/>
            <person name="Topakas E."/>
        </authorList>
    </citation>
    <scope>NUCLEOTIDE SEQUENCE [LARGE SCALE GENOMIC DNA]</scope>
    <source>
        <strain evidence="3 4">TM138-S3</strain>
    </source>
</reference>
<dbReference type="InterPro" id="IPR053175">
    <property type="entry name" value="DHMBA_Reg_Transcription_Factor"/>
</dbReference>
<evidence type="ECO:0000313" key="3">
    <source>
        <dbReference type="EMBL" id="KAL1589529.1"/>
    </source>
</evidence>
<evidence type="ECO:0000259" key="2">
    <source>
        <dbReference type="PROSITE" id="PS50048"/>
    </source>
</evidence>
<dbReference type="AlphaFoldDB" id="A0AB34KWT5"/>
<gene>
    <name evidence="3" type="ORF">WHR41_01668</name>
</gene>
<dbReference type="GO" id="GO:0000981">
    <property type="term" value="F:DNA-binding transcription factor activity, RNA polymerase II-specific"/>
    <property type="evidence" value="ECO:0007669"/>
    <property type="project" value="InterPro"/>
</dbReference>
<dbReference type="SMART" id="SM00066">
    <property type="entry name" value="GAL4"/>
    <property type="match status" value="1"/>
</dbReference>
<dbReference type="GeneID" id="96003112"/>
<accession>A0AB34KWT5</accession>
<dbReference type="PANTHER" id="PTHR38791">
    <property type="entry name" value="ZN(II)2CYS6 TRANSCRIPTION FACTOR (EUROFUNG)-RELATED-RELATED"/>
    <property type="match status" value="1"/>
</dbReference>
<dbReference type="Proteomes" id="UP000803884">
    <property type="component" value="Unassembled WGS sequence"/>
</dbReference>
<dbReference type="Pfam" id="PF00172">
    <property type="entry name" value="Zn_clus"/>
    <property type="match status" value="1"/>
</dbReference>
<protein>
    <recommendedName>
        <fullName evidence="2">Zn(2)-C6 fungal-type domain-containing protein</fullName>
    </recommendedName>
</protein>
<name>A0AB34KWT5_9PEZI</name>
<dbReference type="RefSeq" id="XP_069232634.1">
    <property type="nucleotide sequence ID" value="XM_069370274.1"/>
</dbReference>
<dbReference type="GO" id="GO:0008270">
    <property type="term" value="F:zinc ion binding"/>
    <property type="evidence" value="ECO:0007669"/>
    <property type="project" value="InterPro"/>
</dbReference>
<dbReference type="PROSITE" id="PS50048">
    <property type="entry name" value="ZN2_CY6_FUNGAL_2"/>
    <property type="match status" value="1"/>
</dbReference>
<feature type="domain" description="Zn(2)-C6 fungal-type" evidence="2">
    <location>
        <begin position="7"/>
        <end position="37"/>
    </location>
</feature>
<keyword evidence="4" id="KW-1185">Reference proteome</keyword>